<dbReference type="SUPFAM" id="SSF52540">
    <property type="entry name" value="P-loop containing nucleoside triphosphate hydrolases"/>
    <property type="match status" value="1"/>
</dbReference>
<dbReference type="RefSeq" id="WP_138164199.1">
    <property type="nucleotide sequence ID" value="NZ_VAUA01000008.1"/>
</dbReference>
<name>A0ABY2USU0_9RHOB</name>
<comment type="caution">
    <text evidence="1">The sequence shown here is derived from an EMBL/GenBank/DDBJ whole genome shotgun (WGS) entry which is preliminary data.</text>
</comment>
<evidence type="ECO:0000313" key="1">
    <source>
        <dbReference type="EMBL" id="TLP60439.1"/>
    </source>
</evidence>
<protein>
    <recommendedName>
        <fullName evidence="3">DNA helicase</fullName>
    </recommendedName>
</protein>
<dbReference type="EMBL" id="VAUA01000008">
    <property type="protein sequence ID" value="TLP60439.1"/>
    <property type="molecule type" value="Genomic_DNA"/>
</dbReference>
<dbReference type="InterPro" id="IPR027417">
    <property type="entry name" value="P-loop_NTPase"/>
</dbReference>
<organism evidence="1 2">
    <name type="scientific">Parasedimentitalea maritima</name>
    <dbReference type="NCBI Taxonomy" id="2578117"/>
    <lineage>
        <taxon>Bacteria</taxon>
        <taxon>Pseudomonadati</taxon>
        <taxon>Pseudomonadota</taxon>
        <taxon>Alphaproteobacteria</taxon>
        <taxon>Rhodobacterales</taxon>
        <taxon>Paracoccaceae</taxon>
        <taxon>Parasedimentitalea</taxon>
    </lineage>
</organism>
<reference evidence="1 2" key="1">
    <citation type="submission" date="2019-05" db="EMBL/GenBank/DDBJ databases">
        <title>Draft genome sequence of Pelagicola sp. DSW4-44.</title>
        <authorList>
            <person name="Oh J."/>
        </authorList>
    </citation>
    <scope>NUCLEOTIDE SEQUENCE [LARGE SCALE GENOMIC DNA]</scope>
    <source>
        <strain evidence="1 2">DSW4-44</strain>
    </source>
</reference>
<dbReference type="Gene3D" id="3.40.50.300">
    <property type="entry name" value="P-loop containing nucleotide triphosphate hydrolases"/>
    <property type="match status" value="1"/>
</dbReference>
<evidence type="ECO:0008006" key="3">
    <source>
        <dbReference type="Google" id="ProtNLM"/>
    </source>
</evidence>
<accession>A0ABY2USU0</accession>
<sequence length="176" mass="20528">MKDFEADDCIQAFRQLYNDGANTKTRMLRKLNTEAKDHIDETIVEESFDTLKRKLKKYIFLTRLFSSDLKLSEVLSFYEYEETDGIFATMHKTKGTGIDDVLVVCDEYGWVSEYDFLSCFTGQKPQSKREVQSRKLLYVACSRTKSNLAFVRLVSCDEELKYLKIVFGDNEEIVFP</sequence>
<gene>
    <name evidence="1" type="ORF">FEE96_16415</name>
</gene>
<proteinExistence type="predicted"/>
<keyword evidence="2" id="KW-1185">Reference proteome</keyword>
<evidence type="ECO:0000313" key="2">
    <source>
        <dbReference type="Proteomes" id="UP000305041"/>
    </source>
</evidence>
<dbReference type="Proteomes" id="UP000305041">
    <property type="component" value="Unassembled WGS sequence"/>
</dbReference>